<reference evidence="2 3" key="1">
    <citation type="submission" date="2023-07" db="EMBL/GenBank/DDBJ databases">
        <title>Sorghum-associated microbial communities from plants grown in Nebraska, USA.</title>
        <authorList>
            <person name="Schachtman D."/>
        </authorList>
    </citation>
    <scope>NUCLEOTIDE SEQUENCE [LARGE SCALE GENOMIC DNA]</scope>
    <source>
        <strain evidence="2 3">BE57</strain>
    </source>
</reference>
<proteinExistence type="predicted"/>
<name>A0ABU1QUF9_9BACT</name>
<feature type="domain" description="RES" evidence="1">
    <location>
        <begin position="10"/>
        <end position="137"/>
    </location>
</feature>
<organism evidence="2 3">
    <name type="scientific">Dyadobacter fermentans</name>
    <dbReference type="NCBI Taxonomy" id="94254"/>
    <lineage>
        <taxon>Bacteria</taxon>
        <taxon>Pseudomonadati</taxon>
        <taxon>Bacteroidota</taxon>
        <taxon>Cytophagia</taxon>
        <taxon>Cytophagales</taxon>
        <taxon>Spirosomataceae</taxon>
        <taxon>Dyadobacter</taxon>
    </lineage>
</organism>
<dbReference type="InterPro" id="IPR014914">
    <property type="entry name" value="RES_dom"/>
</dbReference>
<gene>
    <name evidence="2" type="ORF">J2W84_001417</name>
</gene>
<dbReference type="SMART" id="SM00953">
    <property type="entry name" value="RES"/>
    <property type="match status" value="1"/>
</dbReference>
<evidence type="ECO:0000313" key="3">
    <source>
        <dbReference type="Proteomes" id="UP001264980"/>
    </source>
</evidence>
<dbReference type="Proteomes" id="UP001264980">
    <property type="component" value="Unassembled WGS sequence"/>
</dbReference>
<comment type="caution">
    <text evidence="2">The sequence shown here is derived from an EMBL/GenBank/DDBJ whole genome shotgun (WGS) entry which is preliminary data.</text>
</comment>
<evidence type="ECO:0000313" key="2">
    <source>
        <dbReference type="EMBL" id="MDR6804380.1"/>
    </source>
</evidence>
<evidence type="ECO:0000259" key="1">
    <source>
        <dbReference type="SMART" id="SM00953"/>
    </source>
</evidence>
<dbReference type="EMBL" id="JAVDTI010000001">
    <property type="protein sequence ID" value="MDR6804380.1"/>
    <property type="molecule type" value="Genomic_DNA"/>
</dbReference>
<accession>A0ABU1QUF9</accession>
<keyword evidence="3" id="KW-1185">Reference proteome</keyword>
<sequence length="160" mass="17775">MLVFRIVHKLYAHSLIASGMRGRWNSSGNKVIYASETVALALLENMVRRQGVGFNSNFKIMFIEIPDDAVIESVTESDLEAGWRDPNDYSQCQPLGDRWFSAGRALALKVPSAVMPLSCNLVVNTVHPDYSRVSLVGVTDLMPDPRIEDILKKYGFKTGA</sequence>
<protein>
    <submittedName>
        <fullName evidence="2">RES domain-containing protein</fullName>
    </submittedName>
</protein>
<dbReference type="Pfam" id="PF08808">
    <property type="entry name" value="RES"/>
    <property type="match status" value="1"/>
</dbReference>
<dbReference type="RefSeq" id="WP_309981671.1">
    <property type="nucleotide sequence ID" value="NZ_JAVDTI010000001.1"/>
</dbReference>